<protein>
    <submittedName>
        <fullName evidence="1">Uncharacterized protein</fullName>
    </submittedName>
</protein>
<sequence>MRAQRVDLVFLKEKEVQLDTKCSLEEDSNLLPRSLPLRRKGREAQTSCSLSKLEACELAGQLAASNFAKGQEKPSNMRTNTAYACVSFKLDNSIRKPPLCPNTEMHVLSIADE</sequence>
<name>A0A4U5NS98_POPAL</name>
<comment type="caution">
    <text evidence="1">The sequence shown here is derived from an EMBL/GenBank/DDBJ whole genome shotgun (WGS) entry which is preliminary data.</text>
</comment>
<reference evidence="1" key="1">
    <citation type="submission" date="2018-10" db="EMBL/GenBank/DDBJ databases">
        <title>Population genomic analysis revealed the cold adaptation of white poplar.</title>
        <authorList>
            <person name="Liu Y.-J."/>
        </authorList>
    </citation>
    <scope>NUCLEOTIDE SEQUENCE [LARGE SCALE GENOMIC DNA]</scope>
    <source>
        <strain evidence="1">PAL-ZL1</strain>
    </source>
</reference>
<gene>
    <name evidence="1" type="ORF">D5086_0000243840</name>
</gene>
<organism evidence="1">
    <name type="scientific">Populus alba</name>
    <name type="common">White poplar</name>
    <dbReference type="NCBI Taxonomy" id="43335"/>
    <lineage>
        <taxon>Eukaryota</taxon>
        <taxon>Viridiplantae</taxon>
        <taxon>Streptophyta</taxon>
        <taxon>Embryophyta</taxon>
        <taxon>Tracheophyta</taxon>
        <taxon>Spermatophyta</taxon>
        <taxon>Magnoliopsida</taxon>
        <taxon>eudicotyledons</taxon>
        <taxon>Gunneridae</taxon>
        <taxon>Pentapetalae</taxon>
        <taxon>rosids</taxon>
        <taxon>fabids</taxon>
        <taxon>Malpighiales</taxon>
        <taxon>Salicaceae</taxon>
        <taxon>Saliceae</taxon>
        <taxon>Populus</taxon>
    </lineage>
</organism>
<dbReference type="EMBL" id="RCHU01000935">
    <property type="protein sequence ID" value="TKR85763.1"/>
    <property type="molecule type" value="Genomic_DNA"/>
</dbReference>
<proteinExistence type="predicted"/>
<accession>A0A4U5NS98</accession>
<dbReference type="AlphaFoldDB" id="A0A4U5NS98"/>
<evidence type="ECO:0000313" key="1">
    <source>
        <dbReference type="EMBL" id="TKR85763.1"/>
    </source>
</evidence>